<dbReference type="Proteomes" id="UP000232722">
    <property type="component" value="Unassembled WGS sequence"/>
</dbReference>
<feature type="domain" description="VWFA" evidence="2">
    <location>
        <begin position="175"/>
        <end position="382"/>
    </location>
</feature>
<gene>
    <name evidence="3" type="ORF">RhiirA5_504316</name>
</gene>
<evidence type="ECO:0000256" key="1">
    <source>
        <dbReference type="SAM" id="MobiDB-lite"/>
    </source>
</evidence>
<evidence type="ECO:0000259" key="2">
    <source>
        <dbReference type="PROSITE" id="PS50234"/>
    </source>
</evidence>
<name>A0A2N0P550_9GLOM</name>
<dbReference type="VEuPathDB" id="FungiDB:RhiirA1_533924"/>
<feature type="region of interest" description="Disordered" evidence="1">
    <location>
        <begin position="108"/>
        <end position="128"/>
    </location>
</feature>
<dbReference type="EMBL" id="LLXJ01001482">
    <property type="protein sequence ID" value="PKC01948.1"/>
    <property type="molecule type" value="Genomic_DNA"/>
</dbReference>
<reference evidence="3 4" key="1">
    <citation type="submission" date="2016-04" db="EMBL/GenBank/DDBJ databases">
        <title>Genome analyses suggest a sexual origin of heterokaryosis in a supposedly ancient asexual fungus.</title>
        <authorList>
            <person name="Ropars J."/>
            <person name="Sedzielewska K."/>
            <person name="Noel J."/>
            <person name="Charron P."/>
            <person name="Farinelli L."/>
            <person name="Marton T."/>
            <person name="Kruger M."/>
            <person name="Pelin A."/>
            <person name="Brachmann A."/>
            <person name="Corradi N."/>
        </authorList>
    </citation>
    <scope>NUCLEOTIDE SEQUENCE [LARGE SCALE GENOMIC DNA]</scope>
    <source>
        <strain evidence="3 4">A5</strain>
    </source>
</reference>
<dbReference type="Gene3D" id="3.40.50.410">
    <property type="entry name" value="von Willebrand factor, type A domain"/>
    <property type="match status" value="1"/>
</dbReference>
<sequence>MTQTEFTGEDSEFEYAGHKLRVGDQGTFVLCNLHCKDLGRHRHIDYCKNEENCKSGNQGQGQDIQHINEKVQPNPEKPKDFISHKLFWERTGFKDPYSVQEQQEFTKCDHECPDEKHHRSQGSSAPPPTKSFCELQLFHAPHNPSSNPPDGYGYISLDGHHFNCENPSTREAAFHIIFVLDCSSSMSCKDRRPIPNFPIYNDLIKSHNNRAGAVYQAVYQFMEARINSAKANQNQASSAMRDGVSLVLFNSSVIVPFENRDLTDPKDLLNIMLQHQTSGGTNFDLAIQKAGFLITTYFDPTKVNIIIFLSDGECGVPTTQLRNICKQNQTKGSPLYLYTVLFSSYTHSRSLEEMAKIAQSYHPQNSSSGALRCQFTCAIDEVNLVSHFTGVAESLRKHKPALLKKNPIS</sequence>
<proteinExistence type="predicted"/>
<reference evidence="3 4" key="2">
    <citation type="submission" date="2017-09" db="EMBL/GenBank/DDBJ databases">
        <title>Extensive intraspecific genome diversity in a model arbuscular mycorrhizal fungus.</title>
        <authorList>
            <person name="Chen E.C."/>
            <person name="Morin E."/>
            <person name="Beaudet D."/>
            <person name="Noel J."/>
            <person name="Ndikumana S."/>
            <person name="Charron P."/>
            <person name="St-Onge C."/>
            <person name="Giorgi J."/>
            <person name="Grigoriev I.V."/>
            <person name="Roux C."/>
            <person name="Martin F.M."/>
            <person name="Corradi N."/>
        </authorList>
    </citation>
    <scope>NUCLEOTIDE SEQUENCE [LARGE SCALE GENOMIC DNA]</scope>
    <source>
        <strain evidence="3 4">A5</strain>
    </source>
</reference>
<protein>
    <recommendedName>
        <fullName evidence="2">VWFA domain-containing protein</fullName>
    </recommendedName>
</protein>
<dbReference type="InterPro" id="IPR036465">
    <property type="entry name" value="vWFA_dom_sf"/>
</dbReference>
<evidence type="ECO:0000313" key="4">
    <source>
        <dbReference type="Proteomes" id="UP000232722"/>
    </source>
</evidence>
<dbReference type="PROSITE" id="PS50234">
    <property type="entry name" value="VWFA"/>
    <property type="match status" value="1"/>
</dbReference>
<dbReference type="CDD" id="cd00198">
    <property type="entry name" value="vWFA"/>
    <property type="match status" value="1"/>
</dbReference>
<dbReference type="AlphaFoldDB" id="A0A2N0P550"/>
<dbReference type="SMART" id="SM00327">
    <property type="entry name" value="VWA"/>
    <property type="match status" value="1"/>
</dbReference>
<evidence type="ECO:0000313" key="3">
    <source>
        <dbReference type="EMBL" id="PKC01948.1"/>
    </source>
</evidence>
<comment type="caution">
    <text evidence="3">The sequence shown here is derived from an EMBL/GenBank/DDBJ whole genome shotgun (WGS) entry which is preliminary data.</text>
</comment>
<feature type="compositionally biased region" description="Basic and acidic residues" evidence="1">
    <location>
        <begin position="108"/>
        <end position="117"/>
    </location>
</feature>
<organism evidence="3 4">
    <name type="scientific">Rhizophagus irregularis</name>
    <dbReference type="NCBI Taxonomy" id="588596"/>
    <lineage>
        <taxon>Eukaryota</taxon>
        <taxon>Fungi</taxon>
        <taxon>Fungi incertae sedis</taxon>
        <taxon>Mucoromycota</taxon>
        <taxon>Glomeromycotina</taxon>
        <taxon>Glomeromycetes</taxon>
        <taxon>Glomerales</taxon>
        <taxon>Glomeraceae</taxon>
        <taxon>Rhizophagus</taxon>
    </lineage>
</organism>
<accession>A0A2N0P550</accession>
<dbReference type="Pfam" id="PF13519">
    <property type="entry name" value="VWA_2"/>
    <property type="match status" value="1"/>
</dbReference>
<dbReference type="InterPro" id="IPR002035">
    <property type="entry name" value="VWF_A"/>
</dbReference>
<dbReference type="SUPFAM" id="SSF53300">
    <property type="entry name" value="vWA-like"/>
    <property type="match status" value="1"/>
</dbReference>